<evidence type="ECO:0000256" key="1">
    <source>
        <dbReference type="ARBA" id="ARBA00023015"/>
    </source>
</evidence>
<evidence type="ECO:0000259" key="4">
    <source>
        <dbReference type="PROSITE" id="PS50932"/>
    </source>
</evidence>
<evidence type="ECO:0000256" key="2">
    <source>
        <dbReference type="ARBA" id="ARBA00023125"/>
    </source>
</evidence>
<dbReference type="CDD" id="cd06289">
    <property type="entry name" value="PBP1_MalI-like"/>
    <property type="match status" value="1"/>
</dbReference>
<accession>A0ABS8HZ06</accession>
<dbReference type="RefSeq" id="WP_229537273.1">
    <property type="nucleotide sequence ID" value="NZ_JAJHJB010000064.1"/>
</dbReference>
<keyword evidence="2 5" id="KW-0238">DNA-binding</keyword>
<dbReference type="SUPFAM" id="SSF53822">
    <property type="entry name" value="Periplasmic binding protein-like I"/>
    <property type="match status" value="1"/>
</dbReference>
<evidence type="ECO:0000256" key="3">
    <source>
        <dbReference type="ARBA" id="ARBA00023163"/>
    </source>
</evidence>
<dbReference type="SMART" id="SM00354">
    <property type="entry name" value="HTH_LACI"/>
    <property type="match status" value="1"/>
</dbReference>
<keyword evidence="1" id="KW-0805">Transcription regulation</keyword>
<dbReference type="CDD" id="cd01392">
    <property type="entry name" value="HTH_LacI"/>
    <property type="match status" value="1"/>
</dbReference>
<reference evidence="5" key="1">
    <citation type="submission" date="2021-11" db="EMBL/GenBank/DDBJ databases">
        <title>Description of a new species Pelosinus isolated from the bottom sediments of Lake Baikal.</title>
        <authorList>
            <person name="Zakharyuk A."/>
        </authorList>
    </citation>
    <scope>NUCLEOTIDE SEQUENCE</scope>
    <source>
        <strain evidence="5">Bkl1</strain>
    </source>
</reference>
<feature type="domain" description="HTH lacI-type" evidence="4">
    <location>
        <begin position="7"/>
        <end position="61"/>
    </location>
</feature>
<keyword evidence="3" id="KW-0804">Transcription</keyword>
<dbReference type="InterPro" id="IPR010982">
    <property type="entry name" value="Lambda_DNA-bd_dom_sf"/>
</dbReference>
<evidence type="ECO:0000313" key="5">
    <source>
        <dbReference type="EMBL" id="MCC5468393.1"/>
    </source>
</evidence>
<keyword evidence="6" id="KW-1185">Reference proteome</keyword>
<dbReference type="SUPFAM" id="SSF47413">
    <property type="entry name" value="lambda repressor-like DNA-binding domains"/>
    <property type="match status" value="1"/>
</dbReference>
<dbReference type="PANTHER" id="PTHR30146">
    <property type="entry name" value="LACI-RELATED TRANSCRIPTIONAL REPRESSOR"/>
    <property type="match status" value="1"/>
</dbReference>
<dbReference type="InterPro" id="IPR028082">
    <property type="entry name" value="Peripla_BP_I"/>
</dbReference>
<gene>
    <name evidence="5" type="ORF">LMF89_23945</name>
</gene>
<dbReference type="PANTHER" id="PTHR30146:SF109">
    <property type="entry name" value="HTH-TYPE TRANSCRIPTIONAL REGULATOR GALS"/>
    <property type="match status" value="1"/>
</dbReference>
<dbReference type="Gene3D" id="1.10.260.40">
    <property type="entry name" value="lambda repressor-like DNA-binding domains"/>
    <property type="match status" value="1"/>
</dbReference>
<dbReference type="Pfam" id="PF13377">
    <property type="entry name" value="Peripla_BP_3"/>
    <property type="match status" value="1"/>
</dbReference>
<proteinExistence type="predicted"/>
<protein>
    <submittedName>
        <fullName evidence="5">LacI family DNA-binding transcriptional regulator</fullName>
    </submittedName>
</protein>
<name>A0ABS8HZ06_9FIRM</name>
<dbReference type="Proteomes" id="UP001165492">
    <property type="component" value="Unassembled WGS sequence"/>
</dbReference>
<evidence type="ECO:0000313" key="6">
    <source>
        <dbReference type="Proteomes" id="UP001165492"/>
    </source>
</evidence>
<dbReference type="Pfam" id="PF00356">
    <property type="entry name" value="LacI"/>
    <property type="match status" value="1"/>
</dbReference>
<sequence>MTQHKHVTLLQVAKHAGVSRATASLVVRGSKNISEATREKVLKSIQDLGYIYDRVAANLRSKSSSTVGLIIMDLANPFYSELLIGIHQELTKCGQTVILGTTFNSYDTQSRLLSTMLEHRVGGIILFAVPGSKSEVIEQILSWGIPVVLLGRKVPGANCDYVGMDNVMGGQLAVDHLIQKGHRRIAFLGGPSQITSWQERKQGYDNAHHKAGINIDASLVIEGPVTRESGVELIQQILRIPDPPTAVFCYNDIIALGVMMKLKEMGLVPGRDIGIVGFDDIPEAVMLSPKLTTISSFARLMGARAATLLHERIEGLSMEPQRIILQPKLIVRETC</sequence>
<dbReference type="PROSITE" id="PS50932">
    <property type="entry name" value="HTH_LACI_2"/>
    <property type="match status" value="1"/>
</dbReference>
<dbReference type="GO" id="GO:0003677">
    <property type="term" value="F:DNA binding"/>
    <property type="evidence" value="ECO:0007669"/>
    <property type="project" value="UniProtKB-KW"/>
</dbReference>
<dbReference type="InterPro" id="IPR046335">
    <property type="entry name" value="LacI/GalR-like_sensor"/>
</dbReference>
<dbReference type="InterPro" id="IPR000843">
    <property type="entry name" value="HTH_LacI"/>
</dbReference>
<comment type="caution">
    <text evidence="5">The sequence shown here is derived from an EMBL/GenBank/DDBJ whole genome shotgun (WGS) entry which is preliminary data.</text>
</comment>
<dbReference type="Gene3D" id="3.40.50.2300">
    <property type="match status" value="2"/>
</dbReference>
<dbReference type="EMBL" id="JAJHJB010000064">
    <property type="protein sequence ID" value="MCC5468393.1"/>
    <property type="molecule type" value="Genomic_DNA"/>
</dbReference>
<organism evidence="5 6">
    <name type="scientific">Pelosinus baikalensis</name>
    <dbReference type="NCBI Taxonomy" id="2892015"/>
    <lineage>
        <taxon>Bacteria</taxon>
        <taxon>Bacillati</taxon>
        <taxon>Bacillota</taxon>
        <taxon>Negativicutes</taxon>
        <taxon>Selenomonadales</taxon>
        <taxon>Sporomusaceae</taxon>
        <taxon>Pelosinus</taxon>
    </lineage>
</organism>